<evidence type="ECO:0000313" key="1">
    <source>
        <dbReference type="EMBL" id="KAI4832326.1"/>
    </source>
</evidence>
<gene>
    <name evidence="1" type="ORF">KUCAC02_015298</name>
</gene>
<feature type="non-terminal residue" evidence="1">
    <location>
        <position position="1"/>
    </location>
</feature>
<dbReference type="Proteomes" id="UP001057452">
    <property type="component" value="Chromosome 1"/>
</dbReference>
<evidence type="ECO:0000313" key="2">
    <source>
        <dbReference type="Proteomes" id="UP001057452"/>
    </source>
</evidence>
<protein>
    <submittedName>
        <fullName evidence="1">Uncharacterized protein</fullName>
    </submittedName>
</protein>
<dbReference type="EMBL" id="CM043785">
    <property type="protein sequence ID" value="KAI4832326.1"/>
    <property type="molecule type" value="Genomic_DNA"/>
</dbReference>
<sequence>LWRAQAQRSSTKPSQVNIWTRSTLLTGEKIPLCGEEASETQHSCHVVCVLWRGREEPTDRVRGAEIFSNKAHQRDDEYGCYSRYYSVVPGRSVWRENVLLISRRTQSSRLTSSAAAPATVSMDTSGDHTQS</sequence>
<proteinExistence type="predicted"/>
<keyword evidence="2" id="KW-1185">Reference proteome</keyword>
<accession>A0ACB9XWV9</accession>
<comment type="caution">
    <text evidence="1">The sequence shown here is derived from an EMBL/GenBank/DDBJ whole genome shotgun (WGS) entry which is preliminary data.</text>
</comment>
<name>A0ACB9XWV9_CHAAC</name>
<organism evidence="1 2">
    <name type="scientific">Chaenocephalus aceratus</name>
    <name type="common">Blackfin icefish</name>
    <name type="synonym">Chaenichthys aceratus</name>
    <dbReference type="NCBI Taxonomy" id="36190"/>
    <lineage>
        <taxon>Eukaryota</taxon>
        <taxon>Metazoa</taxon>
        <taxon>Chordata</taxon>
        <taxon>Craniata</taxon>
        <taxon>Vertebrata</taxon>
        <taxon>Euteleostomi</taxon>
        <taxon>Actinopterygii</taxon>
        <taxon>Neopterygii</taxon>
        <taxon>Teleostei</taxon>
        <taxon>Neoteleostei</taxon>
        <taxon>Acanthomorphata</taxon>
        <taxon>Eupercaria</taxon>
        <taxon>Perciformes</taxon>
        <taxon>Notothenioidei</taxon>
        <taxon>Channichthyidae</taxon>
        <taxon>Chaenocephalus</taxon>
    </lineage>
</organism>
<feature type="non-terminal residue" evidence="1">
    <location>
        <position position="131"/>
    </location>
</feature>
<reference evidence="1" key="1">
    <citation type="submission" date="2022-05" db="EMBL/GenBank/DDBJ databases">
        <title>Chromosome-level genome of Chaenocephalus aceratus.</title>
        <authorList>
            <person name="Park H."/>
        </authorList>
    </citation>
    <scope>NUCLEOTIDE SEQUENCE</scope>
    <source>
        <strain evidence="1">KU_202001</strain>
    </source>
</reference>